<protein>
    <recommendedName>
        <fullName evidence="7">Peptidyl-prolyl cis-trans isomerase</fullName>
        <ecNumber evidence="7">5.2.1.8</ecNumber>
    </recommendedName>
</protein>
<feature type="domain" description="PPIase FKBP-type" evidence="8">
    <location>
        <begin position="129"/>
        <end position="215"/>
    </location>
</feature>
<evidence type="ECO:0000256" key="7">
    <source>
        <dbReference type="RuleBase" id="RU003915"/>
    </source>
</evidence>
<evidence type="ECO:0000313" key="10">
    <source>
        <dbReference type="Proteomes" id="UP000487221"/>
    </source>
</evidence>
<dbReference type="Gene3D" id="3.10.50.40">
    <property type="match status" value="1"/>
</dbReference>
<dbReference type="InterPro" id="IPR036944">
    <property type="entry name" value="PPIase_FKBP_N_sf"/>
</dbReference>
<keyword evidence="4 6" id="KW-0697">Rotamase</keyword>
<dbReference type="SUPFAM" id="SSF54534">
    <property type="entry name" value="FKBP-like"/>
    <property type="match status" value="1"/>
</dbReference>
<dbReference type="GO" id="GO:0003755">
    <property type="term" value="F:peptidyl-prolyl cis-trans isomerase activity"/>
    <property type="evidence" value="ECO:0007669"/>
    <property type="project" value="UniProtKB-UniRule"/>
</dbReference>
<keyword evidence="3" id="KW-0732">Signal</keyword>
<organism evidence="9 10">
    <name type="scientific">Bacteroides uniformis</name>
    <dbReference type="NCBI Taxonomy" id="820"/>
    <lineage>
        <taxon>Bacteria</taxon>
        <taxon>Pseudomonadati</taxon>
        <taxon>Bacteroidota</taxon>
        <taxon>Bacteroidia</taxon>
        <taxon>Bacteroidales</taxon>
        <taxon>Bacteroidaceae</taxon>
        <taxon>Bacteroides</taxon>
    </lineage>
</organism>
<gene>
    <name evidence="9" type="ORF">GAQ44_00300</name>
</gene>
<evidence type="ECO:0000256" key="1">
    <source>
        <dbReference type="ARBA" id="ARBA00000971"/>
    </source>
</evidence>
<proteinExistence type="inferred from homology"/>
<dbReference type="EC" id="5.2.1.8" evidence="7"/>
<keyword evidence="5 6" id="KW-0413">Isomerase</keyword>
<comment type="caution">
    <text evidence="9">The sequence shown here is derived from an EMBL/GenBank/DDBJ whole genome shotgun (WGS) entry which is preliminary data.</text>
</comment>
<dbReference type="InterPro" id="IPR000774">
    <property type="entry name" value="PPIase_FKBP_N"/>
</dbReference>
<dbReference type="InterPro" id="IPR001179">
    <property type="entry name" value="PPIase_FKBP_dom"/>
</dbReference>
<dbReference type="EMBL" id="WCTY01000001">
    <property type="protein sequence ID" value="KAB4188556.1"/>
    <property type="molecule type" value="Genomic_DNA"/>
</dbReference>
<comment type="catalytic activity">
    <reaction evidence="1 6 7">
        <text>[protein]-peptidylproline (omega=180) = [protein]-peptidylproline (omega=0)</text>
        <dbReference type="Rhea" id="RHEA:16237"/>
        <dbReference type="Rhea" id="RHEA-COMP:10747"/>
        <dbReference type="Rhea" id="RHEA-COMP:10748"/>
        <dbReference type="ChEBI" id="CHEBI:83833"/>
        <dbReference type="ChEBI" id="CHEBI:83834"/>
        <dbReference type="EC" id="5.2.1.8"/>
    </reaction>
</comment>
<accession>A0A7J5HEN4</accession>
<comment type="similarity">
    <text evidence="2 7">Belongs to the FKBP-type PPIase family.</text>
</comment>
<reference evidence="9 10" key="1">
    <citation type="journal article" date="2019" name="Nat. Med.">
        <title>A library of human gut bacterial isolates paired with longitudinal multiomics data enables mechanistic microbiome research.</title>
        <authorList>
            <person name="Poyet M."/>
            <person name="Groussin M."/>
            <person name="Gibbons S.M."/>
            <person name="Avila-Pacheco J."/>
            <person name="Jiang X."/>
            <person name="Kearney S.M."/>
            <person name="Perrotta A.R."/>
            <person name="Berdy B."/>
            <person name="Zhao S."/>
            <person name="Lieberman T.D."/>
            <person name="Swanson P.K."/>
            <person name="Smith M."/>
            <person name="Roesemann S."/>
            <person name="Alexander J.E."/>
            <person name="Rich S.A."/>
            <person name="Livny J."/>
            <person name="Vlamakis H."/>
            <person name="Clish C."/>
            <person name="Bullock K."/>
            <person name="Deik A."/>
            <person name="Scott J."/>
            <person name="Pierce K.A."/>
            <person name="Xavier R.J."/>
            <person name="Alm E.J."/>
        </authorList>
    </citation>
    <scope>NUCLEOTIDE SEQUENCE [LARGE SCALE GENOMIC DNA]</scope>
    <source>
        <strain evidence="9 10">BIOML-A19</strain>
    </source>
</reference>
<evidence type="ECO:0000256" key="5">
    <source>
        <dbReference type="ARBA" id="ARBA00023235"/>
    </source>
</evidence>
<dbReference type="NCBIfam" id="NF008602">
    <property type="entry name" value="PRK11570.1"/>
    <property type="match status" value="1"/>
</dbReference>
<dbReference type="Pfam" id="PF01346">
    <property type="entry name" value="FKBP_N"/>
    <property type="match status" value="1"/>
</dbReference>
<dbReference type="PANTHER" id="PTHR43811">
    <property type="entry name" value="FKBP-TYPE PEPTIDYL-PROLYL CIS-TRANS ISOMERASE FKPA"/>
    <property type="match status" value="1"/>
</dbReference>
<evidence type="ECO:0000259" key="8">
    <source>
        <dbReference type="PROSITE" id="PS50059"/>
    </source>
</evidence>
<sequence length="217" mass="23982">MRKFAIDWKRNQSGRQQKNLMDKFSYAIGLGIGQNLLSMGAKGIAVDDFAQAIKDVLEGNQTAISHTEARDIVNKYFAELEEKMNAANIEAGKKFLEENKKREGVVTLPSGLQYEVITEGNVGRYAKATDQVQCHYEGTLIDGTLFDSSIKRGQPATFGVNQVIPGWVEALQLMPEGAKWKLYIPSDLAYGAQGAGEMIPPHSTLVFEVELQKILSK</sequence>
<dbReference type="FunFam" id="3.10.50.40:FF:000045">
    <property type="entry name" value="Peptidyl-prolyl cis-trans isomerase"/>
    <property type="match status" value="1"/>
</dbReference>
<evidence type="ECO:0000256" key="6">
    <source>
        <dbReference type="PROSITE-ProRule" id="PRU00277"/>
    </source>
</evidence>
<dbReference type="GO" id="GO:0006457">
    <property type="term" value="P:protein folding"/>
    <property type="evidence" value="ECO:0007669"/>
    <property type="project" value="InterPro"/>
</dbReference>
<dbReference type="Pfam" id="PF00254">
    <property type="entry name" value="FKBP_C"/>
    <property type="match status" value="1"/>
</dbReference>
<dbReference type="Proteomes" id="UP000487221">
    <property type="component" value="Unassembled WGS sequence"/>
</dbReference>
<dbReference type="PANTHER" id="PTHR43811:SF19">
    <property type="entry name" value="39 KDA FK506-BINDING NUCLEAR PROTEIN"/>
    <property type="match status" value="1"/>
</dbReference>
<dbReference type="AlphaFoldDB" id="A0A7J5HEN4"/>
<dbReference type="Gene3D" id="1.10.287.460">
    <property type="entry name" value="Peptidyl-prolyl cis-trans isomerase, FKBP-type, N-terminal domain"/>
    <property type="match status" value="1"/>
</dbReference>
<evidence type="ECO:0000313" key="9">
    <source>
        <dbReference type="EMBL" id="KAB4188556.1"/>
    </source>
</evidence>
<evidence type="ECO:0000256" key="2">
    <source>
        <dbReference type="ARBA" id="ARBA00006577"/>
    </source>
</evidence>
<dbReference type="PROSITE" id="PS50059">
    <property type="entry name" value="FKBP_PPIASE"/>
    <property type="match status" value="1"/>
</dbReference>
<evidence type="ECO:0000256" key="3">
    <source>
        <dbReference type="ARBA" id="ARBA00022729"/>
    </source>
</evidence>
<name>A0A7J5HEN4_BACUN</name>
<evidence type="ECO:0000256" key="4">
    <source>
        <dbReference type="ARBA" id="ARBA00023110"/>
    </source>
</evidence>
<dbReference type="InterPro" id="IPR046357">
    <property type="entry name" value="PPIase_dom_sf"/>
</dbReference>